<dbReference type="GO" id="GO:0033353">
    <property type="term" value="P:S-adenosylmethionine cycle"/>
    <property type="evidence" value="ECO:0007669"/>
    <property type="project" value="TreeGrafter"/>
</dbReference>
<feature type="domain" description="S-adenosyl-L-homocysteine hydrolase NAD binding" evidence="10">
    <location>
        <begin position="201"/>
        <end position="362"/>
    </location>
</feature>
<evidence type="ECO:0000256" key="5">
    <source>
        <dbReference type="HAMAP-Rule" id="MF_00563"/>
    </source>
</evidence>
<keyword evidence="5" id="KW-0963">Cytoplasm</keyword>
<dbReference type="CDD" id="cd00401">
    <property type="entry name" value="SAHH"/>
    <property type="match status" value="1"/>
</dbReference>
<dbReference type="PATRIC" id="fig|394096.3.peg.2953"/>
<comment type="catalytic activity">
    <reaction evidence="5 8">
        <text>S-adenosyl-L-homocysteine + H2O = L-homocysteine + adenosine</text>
        <dbReference type="Rhea" id="RHEA:21708"/>
        <dbReference type="ChEBI" id="CHEBI:15377"/>
        <dbReference type="ChEBI" id="CHEBI:16335"/>
        <dbReference type="ChEBI" id="CHEBI:57856"/>
        <dbReference type="ChEBI" id="CHEBI:58199"/>
        <dbReference type="EC" id="3.13.2.1"/>
    </reaction>
</comment>
<dbReference type="GO" id="GO:0005829">
    <property type="term" value="C:cytosol"/>
    <property type="evidence" value="ECO:0007669"/>
    <property type="project" value="TreeGrafter"/>
</dbReference>
<protein>
    <recommendedName>
        <fullName evidence="5">Adenosylhomocysteinase</fullName>
        <ecNumber evidence="5">3.13.2.1</ecNumber>
    </recommendedName>
    <alternativeName>
        <fullName evidence="5">S-adenosyl-L-homocysteine hydrolase</fullName>
        <shortName evidence="5">AdoHcyase</shortName>
    </alternativeName>
</protein>
<dbReference type="RefSeq" id="WP_044187688.1">
    <property type="nucleotide sequence ID" value="NZ_JMCB01000005.1"/>
</dbReference>
<dbReference type="InterPro" id="IPR020082">
    <property type="entry name" value="S-Ado-L-homoCys_hydrolase_CS"/>
</dbReference>
<evidence type="ECO:0000256" key="1">
    <source>
        <dbReference type="ARBA" id="ARBA00007122"/>
    </source>
</evidence>
<comment type="function">
    <text evidence="5">May play a key role in the regulation of the intracellular concentration of adenosylhomocysteine.</text>
</comment>
<keyword evidence="2 5" id="KW-0554">One-carbon metabolism</keyword>
<dbReference type="InterPro" id="IPR015878">
    <property type="entry name" value="Ado_hCys_hydrolase_NAD-bd"/>
</dbReference>
<dbReference type="SMART" id="SM00997">
    <property type="entry name" value="AdoHcyase_NAD"/>
    <property type="match status" value="1"/>
</dbReference>
<feature type="binding site" evidence="5 7">
    <location>
        <position position="253"/>
    </location>
    <ligand>
        <name>NAD(+)</name>
        <dbReference type="ChEBI" id="CHEBI:57540"/>
    </ligand>
</feature>
<keyword evidence="12" id="KW-1185">Reference proteome</keyword>
<dbReference type="UniPathway" id="UPA00314">
    <property type="reaction ID" value="UER00076"/>
</dbReference>
<proteinExistence type="inferred from homology"/>
<dbReference type="InterPro" id="IPR042172">
    <property type="entry name" value="Adenosylhomocyst_ase-like_sf"/>
</dbReference>
<dbReference type="InterPro" id="IPR000043">
    <property type="entry name" value="Adenosylhomocysteinase-like"/>
</dbReference>
<dbReference type="AlphaFoldDB" id="A0A085WMU3"/>
<dbReference type="SUPFAM" id="SSF51735">
    <property type="entry name" value="NAD(P)-binding Rossmann-fold domains"/>
    <property type="match status" value="1"/>
</dbReference>
<comment type="similarity">
    <text evidence="1 5 9">Belongs to the adenosylhomocysteinase family.</text>
</comment>
<evidence type="ECO:0000313" key="11">
    <source>
        <dbReference type="EMBL" id="KFE69006.1"/>
    </source>
</evidence>
<dbReference type="Gene3D" id="3.40.50.1480">
    <property type="entry name" value="Adenosylhomocysteinase-like"/>
    <property type="match status" value="1"/>
</dbReference>
<evidence type="ECO:0000256" key="9">
    <source>
        <dbReference type="RuleBase" id="RU004166"/>
    </source>
</evidence>
<evidence type="ECO:0000256" key="8">
    <source>
        <dbReference type="RuleBase" id="RU000548"/>
    </source>
</evidence>
<organism evidence="11 12">
    <name type="scientific">Hyalangium minutum</name>
    <dbReference type="NCBI Taxonomy" id="394096"/>
    <lineage>
        <taxon>Bacteria</taxon>
        <taxon>Pseudomonadati</taxon>
        <taxon>Myxococcota</taxon>
        <taxon>Myxococcia</taxon>
        <taxon>Myxococcales</taxon>
        <taxon>Cystobacterineae</taxon>
        <taxon>Archangiaceae</taxon>
        <taxon>Hyalangium</taxon>
    </lineage>
</organism>
<feature type="binding site" evidence="5">
    <location>
        <begin position="230"/>
        <end position="235"/>
    </location>
    <ligand>
        <name>NAD(+)</name>
        <dbReference type="ChEBI" id="CHEBI:57540"/>
    </ligand>
</feature>
<feature type="binding site" evidence="5 6">
    <location>
        <position position="69"/>
    </location>
    <ligand>
        <name>substrate</name>
    </ligand>
</feature>
<comment type="cofactor">
    <cofactor evidence="5 7 8">
        <name>NAD(+)</name>
        <dbReference type="ChEBI" id="CHEBI:57540"/>
    </cofactor>
    <text evidence="5 7 8">Binds 1 NAD(+) per subunit.</text>
</comment>
<dbReference type="NCBIfam" id="NF004005">
    <property type="entry name" value="PRK05476.2-3"/>
    <property type="match status" value="1"/>
</dbReference>
<feature type="binding site" evidence="5 6">
    <location>
        <position position="196"/>
    </location>
    <ligand>
        <name>substrate</name>
    </ligand>
</feature>
<feature type="binding site" evidence="5 7">
    <location>
        <begin position="309"/>
        <end position="311"/>
    </location>
    <ligand>
        <name>NAD(+)</name>
        <dbReference type="ChEBI" id="CHEBI:57540"/>
    </ligand>
</feature>
<name>A0A085WMU3_9BACT</name>
<dbReference type="SUPFAM" id="SSF52283">
    <property type="entry name" value="Formate/glycerate dehydrogenase catalytic domain-like"/>
    <property type="match status" value="1"/>
</dbReference>
<evidence type="ECO:0000256" key="2">
    <source>
        <dbReference type="ARBA" id="ARBA00022563"/>
    </source>
</evidence>
<keyword evidence="3 5" id="KW-0378">Hydrolase</keyword>
<evidence type="ECO:0000256" key="6">
    <source>
        <dbReference type="PIRSR" id="PIRSR001109-1"/>
    </source>
</evidence>
<comment type="pathway">
    <text evidence="5 8">Amino-acid biosynthesis; L-homocysteine biosynthesis; L-homocysteine from S-adenosyl-L-homocysteine: step 1/1.</text>
</comment>
<dbReference type="Proteomes" id="UP000028725">
    <property type="component" value="Unassembled WGS sequence"/>
</dbReference>
<feature type="binding site" evidence="5 6">
    <location>
        <position position="166"/>
    </location>
    <ligand>
        <name>substrate</name>
    </ligand>
</feature>
<dbReference type="GO" id="GO:0006730">
    <property type="term" value="P:one-carbon metabolic process"/>
    <property type="evidence" value="ECO:0007669"/>
    <property type="project" value="UniProtKB-UniRule"/>
</dbReference>
<dbReference type="NCBIfam" id="TIGR00936">
    <property type="entry name" value="ahcY"/>
    <property type="match status" value="1"/>
</dbReference>
<dbReference type="STRING" id="394096.DB31_6908"/>
<evidence type="ECO:0000313" key="12">
    <source>
        <dbReference type="Proteomes" id="UP000028725"/>
    </source>
</evidence>
<reference evidence="11 12" key="1">
    <citation type="submission" date="2014-04" db="EMBL/GenBank/DDBJ databases">
        <title>Genome assembly of Hyalangium minutum DSM 14724.</title>
        <authorList>
            <person name="Sharma G."/>
            <person name="Subramanian S."/>
        </authorList>
    </citation>
    <scope>NUCLEOTIDE SEQUENCE [LARGE SCALE GENOMIC DNA]</scope>
    <source>
        <strain evidence="11 12">DSM 14724</strain>
    </source>
</reference>
<feature type="binding site" evidence="5 7">
    <location>
        <position position="356"/>
    </location>
    <ligand>
        <name>NAD(+)</name>
        <dbReference type="ChEBI" id="CHEBI:57540"/>
    </ligand>
</feature>
<evidence type="ECO:0000256" key="4">
    <source>
        <dbReference type="ARBA" id="ARBA00023027"/>
    </source>
</evidence>
<dbReference type="EC" id="3.13.2.1" evidence="5"/>
<feature type="binding site" evidence="5">
    <location>
        <position position="201"/>
    </location>
    <ligand>
        <name>NAD(+)</name>
        <dbReference type="ChEBI" id="CHEBI:57540"/>
    </ligand>
</feature>
<evidence type="ECO:0000259" key="10">
    <source>
        <dbReference type="SMART" id="SM00997"/>
    </source>
</evidence>
<dbReference type="FunFam" id="3.40.50.720:FF:000004">
    <property type="entry name" value="Adenosylhomocysteinase"/>
    <property type="match status" value="1"/>
</dbReference>
<evidence type="ECO:0000256" key="3">
    <source>
        <dbReference type="ARBA" id="ARBA00022801"/>
    </source>
</evidence>
<feature type="binding site" evidence="7">
    <location>
        <begin position="232"/>
        <end position="237"/>
    </location>
    <ligand>
        <name>NAD(+)</name>
        <dbReference type="ChEBI" id="CHEBI:57540"/>
    </ligand>
</feature>
<accession>A0A085WMU3</accession>
<feature type="binding site" evidence="5">
    <location>
        <position position="288"/>
    </location>
    <ligand>
        <name>NAD(+)</name>
        <dbReference type="ChEBI" id="CHEBI:57540"/>
    </ligand>
</feature>
<feature type="binding site" evidence="5 6">
    <location>
        <position position="141"/>
    </location>
    <ligand>
        <name>substrate</name>
    </ligand>
</feature>
<evidence type="ECO:0000256" key="7">
    <source>
        <dbReference type="PIRSR" id="PIRSR001109-2"/>
    </source>
</evidence>
<dbReference type="Pfam" id="PF05221">
    <property type="entry name" value="AdoHcyase"/>
    <property type="match status" value="2"/>
</dbReference>
<dbReference type="Gene3D" id="3.40.50.720">
    <property type="entry name" value="NAD(P)-binding Rossmann-like Domain"/>
    <property type="match status" value="1"/>
</dbReference>
<dbReference type="PIRSF" id="PIRSF001109">
    <property type="entry name" value="Ad_hcy_hydrolase"/>
    <property type="match status" value="1"/>
</dbReference>
<dbReference type="GO" id="GO:0004013">
    <property type="term" value="F:adenosylhomocysteinase activity"/>
    <property type="evidence" value="ECO:0007669"/>
    <property type="project" value="UniProtKB-UniRule"/>
</dbReference>
<dbReference type="PROSITE" id="PS00738">
    <property type="entry name" value="ADOHCYASE_1"/>
    <property type="match status" value="1"/>
</dbReference>
<feature type="binding site" evidence="7">
    <location>
        <position position="363"/>
    </location>
    <ligand>
        <name>NAD(+)</name>
        <dbReference type="ChEBI" id="CHEBI:57540"/>
    </ligand>
</feature>
<dbReference type="HAMAP" id="MF_00563">
    <property type="entry name" value="AdoHcyase"/>
    <property type="match status" value="1"/>
</dbReference>
<dbReference type="InterPro" id="IPR036291">
    <property type="entry name" value="NAD(P)-bd_dom_sf"/>
</dbReference>
<dbReference type="SMART" id="SM00996">
    <property type="entry name" value="AdoHcyase"/>
    <property type="match status" value="1"/>
</dbReference>
<dbReference type="PANTHER" id="PTHR23420">
    <property type="entry name" value="ADENOSYLHOMOCYSTEINASE"/>
    <property type="match status" value="1"/>
</dbReference>
<feature type="binding site" evidence="5 7">
    <location>
        <begin position="167"/>
        <end position="169"/>
    </location>
    <ligand>
        <name>NAD(+)</name>
        <dbReference type="ChEBI" id="CHEBI:57540"/>
    </ligand>
</feature>
<dbReference type="OrthoDB" id="9802717at2"/>
<dbReference type="EMBL" id="JMCB01000005">
    <property type="protein sequence ID" value="KFE69006.1"/>
    <property type="molecule type" value="Genomic_DNA"/>
</dbReference>
<gene>
    <name evidence="5" type="primary">ahcY</name>
    <name evidence="11" type="ORF">DB31_6908</name>
</gene>
<comment type="caution">
    <text evidence="11">The sequence shown here is derived from an EMBL/GenBank/DDBJ whole genome shotgun (WGS) entry which is preliminary data.</text>
</comment>
<dbReference type="PANTHER" id="PTHR23420:SF0">
    <property type="entry name" value="ADENOSYLHOMOCYSTEINASE"/>
    <property type="match status" value="1"/>
</dbReference>
<comment type="subcellular location">
    <subcellularLocation>
        <location evidence="5">Cytoplasm</location>
    </subcellularLocation>
</comment>
<sequence>MAKSASLKRPKNSFAPVHCDIKDPNLAEKGRGRIEWAGRTMPVLLQIQERFLKQQPLKGLRVTACLHVTAETANLMVALKAGGADVSLCASNPLSTQDDVAAALVADYGMQVFAIKGEDNDTYYRHIDMALEGGPHITMDDGADVVGVLHTKRKDLLKDVLGGTEETTTGVIRLRAMAREGVLGYPIVGVNEAKTKHMFDNRYGTGQSTIDGIIRATNRLLAGSVFVVAGYGWCGRGLAMRARGMGADVVVTEINPTTALEAVMDGFRVMPMSEAAKIGDFFCTVTGNIDVIRAEHFEAMKDGAIVCNSGHFNVELDLKALGKLAKSRSFIREFVEEYTLKGGKKIVVLGEGRLINLASAEGHPSSVMDMSFANQALCTEWMVKNHDSLENKVYVVPEHIDQEIARLKLKSLGVKIDTLTKAQAKYLASWDEGT</sequence>
<feature type="binding site" evidence="5 6">
    <location>
        <position position="200"/>
    </location>
    <ligand>
        <name>substrate</name>
    </ligand>
</feature>
<dbReference type="PROSITE" id="PS00739">
    <property type="entry name" value="ADOHCYASE_2"/>
    <property type="match status" value="1"/>
</dbReference>
<dbReference type="Pfam" id="PF00670">
    <property type="entry name" value="AdoHcyase_NAD"/>
    <property type="match status" value="1"/>
</dbReference>
<keyword evidence="4 5" id="KW-0520">NAD</keyword>
<dbReference type="GO" id="GO:0071269">
    <property type="term" value="P:L-homocysteine biosynthetic process"/>
    <property type="evidence" value="ECO:0007669"/>
    <property type="project" value="UniProtKB-UniRule"/>
</dbReference>